<dbReference type="SUPFAM" id="SSF56112">
    <property type="entry name" value="Protein kinase-like (PK-like)"/>
    <property type="match status" value="1"/>
</dbReference>
<comment type="caution">
    <text evidence="2">The sequence shown here is derived from an EMBL/GenBank/DDBJ whole genome shotgun (WGS) entry which is preliminary data.</text>
</comment>
<protein>
    <recommendedName>
        <fullName evidence="4">Aminoglycoside phosphotransferase domain-containing protein</fullName>
    </recommendedName>
</protein>
<dbReference type="RefSeq" id="XP_062718738.1">
    <property type="nucleotide sequence ID" value="XM_062863312.1"/>
</dbReference>
<evidence type="ECO:0008006" key="4">
    <source>
        <dbReference type="Google" id="ProtNLM"/>
    </source>
</evidence>
<evidence type="ECO:0000313" key="3">
    <source>
        <dbReference type="Proteomes" id="UP001273166"/>
    </source>
</evidence>
<dbReference type="PANTHER" id="PTHR21310">
    <property type="entry name" value="AMINOGLYCOSIDE PHOSPHOTRANSFERASE-RELATED-RELATED"/>
    <property type="match status" value="1"/>
</dbReference>
<proteinExistence type="predicted"/>
<evidence type="ECO:0000313" key="2">
    <source>
        <dbReference type="EMBL" id="KAK3302958.1"/>
    </source>
</evidence>
<dbReference type="Proteomes" id="UP001273166">
    <property type="component" value="Unassembled WGS sequence"/>
</dbReference>
<reference evidence="2" key="2">
    <citation type="submission" date="2023-06" db="EMBL/GenBank/DDBJ databases">
        <authorList>
            <consortium name="Lawrence Berkeley National Laboratory"/>
            <person name="Mondo S.J."/>
            <person name="Hensen N."/>
            <person name="Bonometti L."/>
            <person name="Westerberg I."/>
            <person name="Brannstrom I.O."/>
            <person name="Guillou S."/>
            <person name="Cros-Aarteil S."/>
            <person name="Calhoun S."/>
            <person name="Haridas S."/>
            <person name="Kuo A."/>
            <person name="Pangilinan J."/>
            <person name="Riley R."/>
            <person name="Labutti K."/>
            <person name="Andreopoulos B."/>
            <person name="Lipzen A."/>
            <person name="Chen C."/>
            <person name="Yanf M."/>
            <person name="Daum C."/>
            <person name="Ng V."/>
            <person name="Clum A."/>
            <person name="Steindorff A."/>
            <person name="Ohm R."/>
            <person name="Martin F."/>
            <person name="Silar P."/>
            <person name="Natvig D."/>
            <person name="Lalanne C."/>
            <person name="Gautier V."/>
            <person name="Ament-Velasquez S.L."/>
            <person name="Kruys A."/>
            <person name="Hutchinson M.I."/>
            <person name="Powell A.J."/>
            <person name="Barry K."/>
            <person name="Miller A.N."/>
            <person name="Grigoriev I.V."/>
            <person name="Debuchy R."/>
            <person name="Gladieux P."/>
            <person name="Thoren M.H."/>
            <person name="Johannesson H."/>
        </authorList>
    </citation>
    <scope>NUCLEOTIDE SEQUENCE</scope>
    <source>
        <strain evidence="2">CBS 333.67</strain>
    </source>
</reference>
<gene>
    <name evidence="2" type="ORF">B0T15DRAFT_259846</name>
</gene>
<feature type="compositionally biased region" description="Pro residues" evidence="1">
    <location>
        <begin position="286"/>
        <end position="296"/>
    </location>
</feature>
<evidence type="ECO:0000256" key="1">
    <source>
        <dbReference type="SAM" id="MobiDB-lite"/>
    </source>
</evidence>
<reference evidence="2" key="1">
    <citation type="journal article" date="2023" name="Mol. Phylogenet. Evol.">
        <title>Genome-scale phylogeny and comparative genomics of the fungal order Sordariales.</title>
        <authorList>
            <person name="Hensen N."/>
            <person name="Bonometti L."/>
            <person name="Westerberg I."/>
            <person name="Brannstrom I.O."/>
            <person name="Guillou S."/>
            <person name="Cros-Aarteil S."/>
            <person name="Calhoun S."/>
            <person name="Haridas S."/>
            <person name="Kuo A."/>
            <person name="Mondo S."/>
            <person name="Pangilinan J."/>
            <person name="Riley R."/>
            <person name="LaButti K."/>
            <person name="Andreopoulos B."/>
            <person name="Lipzen A."/>
            <person name="Chen C."/>
            <person name="Yan M."/>
            <person name="Daum C."/>
            <person name="Ng V."/>
            <person name="Clum A."/>
            <person name="Steindorff A."/>
            <person name="Ohm R.A."/>
            <person name="Martin F."/>
            <person name="Silar P."/>
            <person name="Natvig D.O."/>
            <person name="Lalanne C."/>
            <person name="Gautier V."/>
            <person name="Ament-Velasquez S.L."/>
            <person name="Kruys A."/>
            <person name="Hutchinson M.I."/>
            <person name="Powell A.J."/>
            <person name="Barry K."/>
            <person name="Miller A.N."/>
            <person name="Grigoriev I.V."/>
            <person name="Debuchy R."/>
            <person name="Gladieux P."/>
            <person name="Hiltunen Thoren M."/>
            <person name="Johannesson H."/>
        </authorList>
    </citation>
    <scope>NUCLEOTIDE SEQUENCE</scope>
    <source>
        <strain evidence="2">CBS 333.67</strain>
    </source>
</reference>
<accession>A0AAJ0LZ53</accession>
<dbReference type="AlphaFoldDB" id="A0AAJ0LZ53"/>
<dbReference type="EMBL" id="JAUDZG010000006">
    <property type="protein sequence ID" value="KAK3302958.1"/>
    <property type="molecule type" value="Genomic_DNA"/>
</dbReference>
<feature type="region of interest" description="Disordered" evidence="1">
    <location>
        <begin position="254"/>
        <end position="296"/>
    </location>
</feature>
<organism evidence="2 3">
    <name type="scientific">Chaetomium strumarium</name>
    <dbReference type="NCBI Taxonomy" id="1170767"/>
    <lineage>
        <taxon>Eukaryota</taxon>
        <taxon>Fungi</taxon>
        <taxon>Dikarya</taxon>
        <taxon>Ascomycota</taxon>
        <taxon>Pezizomycotina</taxon>
        <taxon>Sordariomycetes</taxon>
        <taxon>Sordariomycetidae</taxon>
        <taxon>Sordariales</taxon>
        <taxon>Chaetomiaceae</taxon>
        <taxon>Chaetomium</taxon>
    </lineage>
</organism>
<dbReference type="InterPro" id="IPR011009">
    <property type="entry name" value="Kinase-like_dom_sf"/>
</dbReference>
<dbReference type="InterPro" id="IPR051678">
    <property type="entry name" value="AGP_Transferase"/>
</dbReference>
<dbReference type="PANTHER" id="PTHR21310:SF15">
    <property type="entry name" value="AMINOGLYCOSIDE PHOSPHOTRANSFERASE DOMAIN-CONTAINING PROTEIN"/>
    <property type="match status" value="1"/>
</dbReference>
<keyword evidence="3" id="KW-1185">Reference proteome</keyword>
<sequence length="296" mass="33665">MPGPPAAFLDYHKEPGVWHVFADRKIYHLDKLFFKRTLRRHEWTDLGDGFLVQPTATIPQRYRTDTAVQKYLREHTNMPLPTMTTCFEDNGAMCLAMEFLPGVQMDELPEAHRQVVAAELEQHLETLKALRSDIPGVPGEPLLIAPQRVTTSDWHYHSCWRPRPDLGGGDFVFCHNDLGQHIVLVDPATLKITAILDWEFGGFWPAWFERPFWTRAGPCGALEGEEDDVERCRAWLLANCEEVEMQHMPTLGEKLTTLPMPESPGPEGVSEKVTETASWRNGLAARPPPPSTSRYR</sequence>
<dbReference type="GeneID" id="87882141"/>
<name>A0AAJ0LZ53_9PEZI</name>